<evidence type="ECO:0000256" key="1">
    <source>
        <dbReference type="ARBA" id="ARBA00008213"/>
    </source>
</evidence>
<keyword evidence="3" id="KW-0805">Transcription regulation</keyword>
<gene>
    <name evidence="10" type="ORF">MNBD_UNCLBAC01-1638</name>
</gene>
<dbReference type="PANTHER" id="PTHR30437">
    <property type="entry name" value="TRANSCRIPTION ELONGATION FACTOR GREA"/>
    <property type="match status" value="1"/>
</dbReference>
<evidence type="ECO:0000259" key="9">
    <source>
        <dbReference type="Pfam" id="PF03449"/>
    </source>
</evidence>
<proteinExistence type="inferred from homology"/>
<dbReference type="InterPro" id="IPR022691">
    <property type="entry name" value="Tscrpt_elong_fac_GreA/B_N"/>
</dbReference>
<reference evidence="10" key="1">
    <citation type="submission" date="2018-06" db="EMBL/GenBank/DDBJ databases">
        <authorList>
            <person name="Zhirakovskaya E."/>
        </authorList>
    </citation>
    <scope>NUCLEOTIDE SEQUENCE</scope>
</reference>
<evidence type="ECO:0000313" key="10">
    <source>
        <dbReference type="EMBL" id="VAX37618.1"/>
    </source>
</evidence>
<name>A0A3B1DNI1_9ZZZZ</name>
<feature type="domain" description="Transcription elongation factor GreA/GreB N-terminal" evidence="9">
    <location>
        <begin position="4"/>
        <end position="69"/>
    </location>
</feature>
<dbReference type="InterPro" id="IPR018151">
    <property type="entry name" value="TF_GreA/GreB_CS"/>
</dbReference>
<keyword evidence="10" id="KW-0251">Elongation factor</keyword>
<dbReference type="GO" id="GO:0032784">
    <property type="term" value="P:regulation of DNA-templated transcription elongation"/>
    <property type="evidence" value="ECO:0007669"/>
    <property type="project" value="InterPro"/>
</dbReference>
<dbReference type="FunFam" id="1.10.287.180:FF:000001">
    <property type="entry name" value="Transcription elongation factor GreA"/>
    <property type="match status" value="1"/>
</dbReference>
<organism evidence="10">
    <name type="scientific">hydrothermal vent metagenome</name>
    <dbReference type="NCBI Taxonomy" id="652676"/>
    <lineage>
        <taxon>unclassified sequences</taxon>
        <taxon>metagenomes</taxon>
        <taxon>ecological metagenomes</taxon>
    </lineage>
</organism>
<evidence type="ECO:0000256" key="4">
    <source>
        <dbReference type="ARBA" id="ARBA00023125"/>
    </source>
</evidence>
<dbReference type="Gene3D" id="1.10.287.180">
    <property type="entry name" value="Transcription elongation factor, GreA/GreB, N-terminal domain"/>
    <property type="match status" value="1"/>
</dbReference>
<keyword evidence="4" id="KW-0238">DNA-binding</keyword>
<evidence type="ECO:0000256" key="2">
    <source>
        <dbReference type="ARBA" id="ARBA00013729"/>
    </source>
</evidence>
<dbReference type="InterPro" id="IPR036953">
    <property type="entry name" value="GreA/GreB_C_sf"/>
</dbReference>
<dbReference type="Pfam" id="PF01272">
    <property type="entry name" value="GreA_GreB"/>
    <property type="match status" value="1"/>
</dbReference>
<dbReference type="InterPro" id="IPR006359">
    <property type="entry name" value="Tscrpt_elong_fac_GreA"/>
</dbReference>
<dbReference type="PIRSF" id="PIRSF006092">
    <property type="entry name" value="GreA_GreB"/>
    <property type="match status" value="1"/>
</dbReference>
<dbReference type="NCBIfam" id="TIGR01462">
    <property type="entry name" value="greA"/>
    <property type="match status" value="1"/>
</dbReference>
<dbReference type="NCBIfam" id="NF001263">
    <property type="entry name" value="PRK00226.1-4"/>
    <property type="match status" value="1"/>
</dbReference>
<dbReference type="GO" id="GO:0070063">
    <property type="term" value="F:RNA polymerase binding"/>
    <property type="evidence" value="ECO:0007669"/>
    <property type="project" value="InterPro"/>
</dbReference>
<comment type="similarity">
    <text evidence="1">Belongs to the GreA/GreB family.</text>
</comment>
<evidence type="ECO:0000256" key="7">
    <source>
        <dbReference type="ARBA" id="ARBA00030776"/>
    </source>
</evidence>
<dbReference type="InterPro" id="IPR023459">
    <property type="entry name" value="Tscrpt_elong_fac_GreA/B_fam"/>
</dbReference>
<dbReference type="GO" id="GO:0006354">
    <property type="term" value="P:DNA-templated transcription elongation"/>
    <property type="evidence" value="ECO:0007669"/>
    <property type="project" value="TreeGrafter"/>
</dbReference>
<comment type="function">
    <text evidence="6">Necessary for efficient RNA polymerase transcription elongation past template-encoded arresting sites. The arresting sites in DNA have the property of trapping a certain fraction of elongating RNA polymerases that pass through, resulting in locked ternary complexes. Cleavage of the nascent transcript by cleavage factors such as GreA or GreB allows the resumption of elongation from the new 3'terminus. GreA releases sequences of 2 to 3 nucleotides.</text>
</comment>
<dbReference type="SUPFAM" id="SSF46557">
    <property type="entry name" value="GreA transcript cleavage protein, N-terminal domain"/>
    <property type="match status" value="1"/>
</dbReference>
<dbReference type="GO" id="GO:0003746">
    <property type="term" value="F:translation elongation factor activity"/>
    <property type="evidence" value="ECO:0007669"/>
    <property type="project" value="UniProtKB-KW"/>
</dbReference>
<dbReference type="EMBL" id="UOGJ01000133">
    <property type="protein sequence ID" value="VAX37618.1"/>
    <property type="molecule type" value="Genomic_DNA"/>
</dbReference>
<evidence type="ECO:0000256" key="5">
    <source>
        <dbReference type="ARBA" id="ARBA00023163"/>
    </source>
</evidence>
<dbReference type="InterPro" id="IPR001437">
    <property type="entry name" value="Tscrpt_elong_fac_GreA/B_C"/>
</dbReference>
<evidence type="ECO:0000256" key="6">
    <source>
        <dbReference type="ARBA" id="ARBA00024916"/>
    </source>
</evidence>
<sequence length="156" mass="17229">MADVYLTRVGFQKLYDKLEQLKKNRLKIADAIEEARLQGDLSENAEYDAAKEAQAHNAAQMAELEGVLSGVKFVEDQNIPADKIYIGATVSLKDLDSGKKLKYTLLSPEEVDFQENGLSIYSPVGKGLTGLGEGEEVEIEVPVGKLRYKVLKITRP</sequence>
<dbReference type="PROSITE" id="PS00829">
    <property type="entry name" value="GREAB_1"/>
    <property type="match status" value="1"/>
</dbReference>
<dbReference type="SUPFAM" id="SSF54534">
    <property type="entry name" value="FKBP-like"/>
    <property type="match status" value="1"/>
</dbReference>
<dbReference type="AlphaFoldDB" id="A0A3B1DNI1"/>
<accession>A0A3B1DNI1</accession>
<dbReference type="Pfam" id="PF03449">
    <property type="entry name" value="GreA_GreB_N"/>
    <property type="match status" value="1"/>
</dbReference>
<dbReference type="HAMAP" id="MF_00105">
    <property type="entry name" value="GreA_GreB"/>
    <property type="match status" value="1"/>
</dbReference>
<evidence type="ECO:0000256" key="3">
    <source>
        <dbReference type="ARBA" id="ARBA00023015"/>
    </source>
</evidence>
<dbReference type="Gene3D" id="3.10.50.30">
    <property type="entry name" value="Transcription elongation factor, GreA/GreB, C-terminal domain"/>
    <property type="match status" value="1"/>
</dbReference>
<dbReference type="InterPro" id="IPR036805">
    <property type="entry name" value="Tscrpt_elong_fac_GreA/B_N_sf"/>
</dbReference>
<dbReference type="GO" id="GO:0003677">
    <property type="term" value="F:DNA binding"/>
    <property type="evidence" value="ECO:0007669"/>
    <property type="project" value="UniProtKB-KW"/>
</dbReference>
<protein>
    <recommendedName>
        <fullName evidence="2">Transcription elongation factor GreA</fullName>
    </recommendedName>
    <alternativeName>
        <fullName evidence="7">Transcript cleavage factor GreA</fullName>
    </alternativeName>
</protein>
<feature type="domain" description="Transcription elongation factor GreA/GreB C-terminal" evidence="8">
    <location>
        <begin position="80"/>
        <end position="154"/>
    </location>
</feature>
<dbReference type="InterPro" id="IPR028624">
    <property type="entry name" value="Tscrpt_elong_fac_GreA/B"/>
</dbReference>
<dbReference type="PANTHER" id="PTHR30437:SF4">
    <property type="entry name" value="TRANSCRIPTION ELONGATION FACTOR GREA"/>
    <property type="match status" value="1"/>
</dbReference>
<keyword evidence="10" id="KW-0648">Protein biosynthesis</keyword>
<evidence type="ECO:0000259" key="8">
    <source>
        <dbReference type="Pfam" id="PF01272"/>
    </source>
</evidence>
<keyword evidence="5" id="KW-0804">Transcription</keyword>